<reference evidence="1" key="1">
    <citation type="submission" date="2023-10" db="EMBL/GenBank/DDBJ databases">
        <authorList>
            <person name="Rodriguez Cubillos JULIANA M."/>
            <person name="De Vega J."/>
        </authorList>
    </citation>
    <scope>NUCLEOTIDE SEQUENCE</scope>
</reference>
<sequence>MEAVIDKQRMIEIKAMLQNMEAIVEEKRNTTPFNPLPHCTLHKVLSQVAPQFYTEQELAQIEEIDQSYCQVNNKKRGRSSDEGSMSHEERGVKPKRTKKREFKKKVREIVSSPPPKLPMIVENKIKELNGRDIKYVMHKELFPSDLDKEKCRLSLPVELDYLNEMEKMELKKRNEKGKLVGLGVGLLDPCFRLFSMSLRKWDMRSDSVYNLVQEWKLVLLKNKFKKDQKLNIWSFRDNDDKLHFVLDDRVIDDRVNSEESEELKNSDNKQVNSEESEELNNSVEIPKTSEA</sequence>
<comment type="caution">
    <text evidence="1">The sequence shown here is derived from an EMBL/GenBank/DDBJ whole genome shotgun (WGS) entry which is preliminary data.</text>
</comment>
<organism evidence="1 2">
    <name type="scientific">Trifolium pratense</name>
    <name type="common">Red clover</name>
    <dbReference type="NCBI Taxonomy" id="57577"/>
    <lineage>
        <taxon>Eukaryota</taxon>
        <taxon>Viridiplantae</taxon>
        <taxon>Streptophyta</taxon>
        <taxon>Embryophyta</taxon>
        <taxon>Tracheophyta</taxon>
        <taxon>Spermatophyta</taxon>
        <taxon>Magnoliopsida</taxon>
        <taxon>eudicotyledons</taxon>
        <taxon>Gunneridae</taxon>
        <taxon>Pentapetalae</taxon>
        <taxon>rosids</taxon>
        <taxon>fabids</taxon>
        <taxon>Fabales</taxon>
        <taxon>Fabaceae</taxon>
        <taxon>Papilionoideae</taxon>
        <taxon>50 kb inversion clade</taxon>
        <taxon>NPAAA clade</taxon>
        <taxon>Hologalegina</taxon>
        <taxon>IRL clade</taxon>
        <taxon>Trifolieae</taxon>
        <taxon>Trifolium</taxon>
    </lineage>
</organism>
<name>A0ACB0KBM5_TRIPR</name>
<accession>A0ACB0KBM5</accession>
<proteinExistence type="predicted"/>
<evidence type="ECO:0000313" key="1">
    <source>
        <dbReference type="EMBL" id="CAJ2654682.1"/>
    </source>
</evidence>
<dbReference type="Proteomes" id="UP001177021">
    <property type="component" value="Unassembled WGS sequence"/>
</dbReference>
<protein>
    <submittedName>
        <fullName evidence="1">Uncharacterized protein</fullName>
    </submittedName>
</protein>
<keyword evidence="2" id="KW-1185">Reference proteome</keyword>
<dbReference type="EMBL" id="CASHSV030000206">
    <property type="protein sequence ID" value="CAJ2654682.1"/>
    <property type="molecule type" value="Genomic_DNA"/>
</dbReference>
<gene>
    <name evidence="1" type="ORF">MILVUS5_LOCUS21776</name>
</gene>
<evidence type="ECO:0000313" key="2">
    <source>
        <dbReference type="Proteomes" id="UP001177021"/>
    </source>
</evidence>